<evidence type="ECO:0000256" key="12">
    <source>
        <dbReference type="ARBA" id="ARBA00022842"/>
    </source>
</evidence>
<evidence type="ECO:0000256" key="22">
    <source>
        <dbReference type="ARBA" id="ARBA00023289"/>
    </source>
</evidence>
<keyword evidence="7 30" id="KW-0853">WD repeat</keyword>
<comment type="catalytic activity">
    <reaction evidence="27">
        <text>GTP + H2O = GDP + phosphate + H(+)</text>
        <dbReference type="Rhea" id="RHEA:19669"/>
        <dbReference type="ChEBI" id="CHEBI:15377"/>
        <dbReference type="ChEBI" id="CHEBI:15378"/>
        <dbReference type="ChEBI" id="CHEBI:37565"/>
        <dbReference type="ChEBI" id="CHEBI:43474"/>
        <dbReference type="ChEBI" id="CHEBI:58189"/>
        <dbReference type="EC" id="3.6.5.2"/>
    </reaction>
    <physiologicalReaction direction="left-to-right" evidence="27">
        <dbReference type="Rhea" id="RHEA:19670"/>
    </physiologicalReaction>
</comment>
<evidence type="ECO:0000256" key="11">
    <source>
        <dbReference type="ARBA" id="ARBA00022801"/>
    </source>
</evidence>
<dbReference type="GO" id="GO:0003341">
    <property type="term" value="P:cilium movement"/>
    <property type="evidence" value="ECO:0007669"/>
    <property type="project" value="TreeGrafter"/>
</dbReference>
<dbReference type="InterPro" id="IPR001680">
    <property type="entry name" value="WD40_rpt"/>
</dbReference>
<comment type="function">
    <text evidence="28">The small GTPases Rab are key regulators of intracellular membrane trafficking, from the formation of transport vesicles to their fusion with membranes. Rabs cycle between an inactive GDP-bound form and an active GTP-bound form that is able to recruit to membranes different sets of downstream effectors directly responsible for vesicle formation, movement, tethering and fusion.</text>
</comment>
<keyword evidence="6" id="KW-0963">Cytoplasm</keyword>
<name>A0A2Y9D1H0_9DIPT</name>
<evidence type="ECO:0000256" key="18">
    <source>
        <dbReference type="ARBA" id="ARBA00023136"/>
    </source>
</evidence>
<evidence type="ECO:0000256" key="23">
    <source>
        <dbReference type="ARBA" id="ARBA00024190"/>
    </source>
</evidence>
<keyword evidence="15" id="KW-0333">Golgi apparatus</keyword>
<evidence type="ECO:0000256" key="24">
    <source>
        <dbReference type="ARBA" id="ARBA00037794"/>
    </source>
</evidence>
<evidence type="ECO:0000256" key="2">
    <source>
        <dbReference type="ARBA" id="ARBA00004611"/>
    </source>
</evidence>
<keyword evidence="16" id="KW-0969">Cilium</keyword>
<evidence type="ECO:0000256" key="19">
    <source>
        <dbReference type="ARBA" id="ARBA00023212"/>
    </source>
</evidence>
<dbReference type="PRINTS" id="PR00449">
    <property type="entry name" value="RASTRNSFRMNG"/>
</dbReference>
<evidence type="ECO:0000256" key="26">
    <source>
        <dbReference type="ARBA" id="ARBA00041557"/>
    </source>
</evidence>
<dbReference type="SMART" id="SM00176">
    <property type="entry name" value="RAN"/>
    <property type="match status" value="1"/>
</dbReference>
<comment type="subcellular location">
    <subcellularLocation>
        <location evidence="2">Cytoplasm</location>
        <location evidence="2">Cytoskeleton</location>
        <location evidence="2">Flagellum axoneme</location>
    </subcellularLocation>
    <subcellularLocation>
        <location evidence="23">Dynein axonemal particle</location>
    </subcellularLocation>
    <subcellularLocation>
        <location evidence="24">Golgi apparatus membrane</location>
        <topology evidence="24">Lipid-anchor</topology>
    </subcellularLocation>
</comment>
<evidence type="ECO:0000256" key="4">
    <source>
        <dbReference type="ARBA" id="ARBA00011984"/>
    </source>
</evidence>
<keyword evidence="33" id="KW-1185">Reference proteome</keyword>
<organism evidence="32 33">
    <name type="scientific">Anopheles dirus</name>
    <dbReference type="NCBI Taxonomy" id="7168"/>
    <lineage>
        <taxon>Eukaryota</taxon>
        <taxon>Metazoa</taxon>
        <taxon>Ecdysozoa</taxon>
        <taxon>Arthropoda</taxon>
        <taxon>Hexapoda</taxon>
        <taxon>Insecta</taxon>
        <taxon>Pterygota</taxon>
        <taxon>Neoptera</taxon>
        <taxon>Endopterygota</taxon>
        <taxon>Diptera</taxon>
        <taxon>Nematocera</taxon>
        <taxon>Culicoidea</taxon>
        <taxon>Culicidae</taxon>
        <taxon>Anophelinae</taxon>
        <taxon>Anopheles</taxon>
    </lineage>
</organism>
<dbReference type="PANTHER" id="PTHR12442">
    <property type="entry name" value="DYNEIN INTERMEDIATE CHAIN"/>
    <property type="match status" value="1"/>
</dbReference>
<evidence type="ECO:0000313" key="33">
    <source>
        <dbReference type="Proteomes" id="UP000075884"/>
    </source>
</evidence>
<keyword evidence="19" id="KW-0206">Cytoskeleton</keyword>
<dbReference type="AlphaFoldDB" id="A0A2Y9D1H0"/>
<protein>
    <recommendedName>
        <fullName evidence="25">Dynein axonemal intermediate chain 4</fullName>
        <ecNumber evidence="4">3.6.5.2</ecNumber>
    </recommendedName>
    <alternativeName>
        <fullName evidence="29">Ras-related protein Rab-36</fullName>
    </alternativeName>
    <alternativeName>
        <fullName evidence="26">WD repeat-containing protein 78</fullName>
    </alternativeName>
</protein>
<evidence type="ECO:0000256" key="10">
    <source>
        <dbReference type="ARBA" id="ARBA00022741"/>
    </source>
</evidence>
<keyword evidence="20" id="KW-0966">Cell projection</keyword>
<dbReference type="GO" id="GO:0046872">
    <property type="term" value="F:metal ion binding"/>
    <property type="evidence" value="ECO:0007669"/>
    <property type="project" value="UniProtKB-KW"/>
</dbReference>
<dbReference type="PANTHER" id="PTHR12442:SF12">
    <property type="entry name" value="DYNEIN AXONEMAL INTERMEDIATE CHAIN 4"/>
    <property type="match status" value="1"/>
</dbReference>
<dbReference type="EC" id="3.6.5.2" evidence="4"/>
<evidence type="ECO:0000256" key="14">
    <source>
        <dbReference type="ARBA" id="ARBA00022927"/>
    </source>
</evidence>
<evidence type="ECO:0000256" key="5">
    <source>
        <dbReference type="ARBA" id="ARBA00022448"/>
    </source>
</evidence>
<dbReference type="NCBIfam" id="TIGR00231">
    <property type="entry name" value="small_GTP"/>
    <property type="match status" value="1"/>
</dbReference>
<dbReference type="Pfam" id="PF00400">
    <property type="entry name" value="WD40"/>
    <property type="match status" value="1"/>
</dbReference>
<dbReference type="GO" id="GO:0005858">
    <property type="term" value="C:axonemal dynein complex"/>
    <property type="evidence" value="ECO:0007669"/>
    <property type="project" value="TreeGrafter"/>
</dbReference>
<feature type="compositionally biased region" description="Basic and acidic residues" evidence="31">
    <location>
        <begin position="379"/>
        <end position="388"/>
    </location>
</feature>
<evidence type="ECO:0000256" key="28">
    <source>
        <dbReference type="ARBA" id="ARBA00058763"/>
    </source>
</evidence>
<dbReference type="EnsemblMetazoa" id="ADIR016084-RA">
    <property type="protein sequence ID" value="ADIR016084-PA"/>
    <property type="gene ID" value="ADIR016084"/>
</dbReference>
<dbReference type="Proteomes" id="UP000075884">
    <property type="component" value="Unassembled WGS sequence"/>
</dbReference>
<dbReference type="SMART" id="SM00320">
    <property type="entry name" value="WD40"/>
    <property type="match status" value="4"/>
</dbReference>
<dbReference type="GO" id="GO:0003925">
    <property type="term" value="F:G protein activity"/>
    <property type="evidence" value="ECO:0007669"/>
    <property type="project" value="UniProtKB-EC"/>
</dbReference>
<evidence type="ECO:0000256" key="7">
    <source>
        <dbReference type="ARBA" id="ARBA00022574"/>
    </source>
</evidence>
<evidence type="ECO:0000256" key="17">
    <source>
        <dbReference type="ARBA" id="ARBA00023134"/>
    </source>
</evidence>
<keyword evidence="22" id="KW-0636">Prenylation</keyword>
<keyword evidence="5" id="KW-0813">Transport</keyword>
<evidence type="ECO:0000256" key="13">
    <source>
        <dbReference type="ARBA" id="ARBA00022846"/>
    </source>
</evidence>
<keyword evidence="13" id="KW-0282">Flagellum</keyword>
<dbReference type="GO" id="GO:0000139">
    <property type="term" value="C:Golgi membrane"/>
    <property type="evidence" value="ECO:0007669"/>
    <property type="project" value="UniProtKB-SubCell"/>
</dbReference>
<dbReference type="InterPro" id="IPR027417">
    <property type="entry name" value="P-loop_NTPase"/>
</dbReference>
<keyword evidence="8" id="KW-0479">Metal-binding</keyword>
<dbReference type="Pfam" id="PF00071">
    <property type="entry name" value="Ras"/>
    <property type="match status" value="1"/>
</dbReference>
<keyword evidence="21" id="KW-0449">Lipoprotein</keyword>
<dbReference type="InterPro" id="IPR001806">
    <property type="entry name" value="Small_GTPase"/>
</dbReference>
<keyword evidence="10" id="KW-0547">Nucleotide-binding</keyword>
<dbReference type="InterPro" id="IPR005225">
    <property type="entry name" value="Small_GTP-bd"/>
</dbReference>
<feature type="region of interest" description="Disordered" evidence="31">
    <location>
        <begin position="367"/>
        <end position="401"/>
    </location>
</feature>
<dbReference type="GO" id="GO:0045503">
    <property type="term" value="F:dynein light chain binding"/>
    <property type="evidence" value="ECO:0007669"/>
    <property type="project" value="TreeGrafter"/>
</dbReference>
<dbReference type="InterPro" id="IPR036322">
    <property type="entry name" value="WD40_repeat_dom_sf"/>
</dbReference>
<dbReference type="SUPFAM" id="SSF50978">
    <property type="entry name" value="WD40 repeat-like"/>
    <property type="match status" value="1"/>
</dbReference>
<dbReference type="GO" id="GO:0045504">
    <property type="term" value="F:dynein heavy chain binding"/>
    <property type="evidence" value="ECO:0007669"/>
    <property type="project" value="TreeGrafter"/>
</dbReference>
<sequence>MPLYRTGKTQRPKPGNYEVLNNNVDYGTRRIEQLPRPYSCQVTPYREPDFSERTRRAAQAVVPFLLAPCKAIFIGDVSIGKTSLVNRFCRESFDGDYTATIGLDFEVERFQILNQTYSLQIWDTAGHERFKCIAQSYYRNASVVVVVFDMTRPETLLNGKRWLDEALRLNQGPVLKFLVGTKKDLLSNQALCDIELEAIKMAYEINAEYWPVSARTGENVTKCFRRLTALAFDYGVQRAMETNATLLHPTGNSLLNLYFLRKEKKEKKHRNVNNMAPKRKEPPKAARAVKFYSASLSAGAASDSEFVVDIVHRLQERNKLQVTMRGVTREPVLTDGVDRTPGNLAPPLFGEEAFVWSRFRENFQPAAGKMEDGTAPSADKAEGFDNLDHQPNYEGVIDRRSPSLEAGQKTYHVKIRLTETDDIVLFENPSHVVSQDAEEAALVVEQNRLFETRPKARRTADAEAQTRDLPCKSRSVNTECIHRQDVASFVSNYDMYDTYNDLERHTKEINVAESAAKLEITTYSREGMEDIDERLNRNANFHLSSMILQRLLAGNVYREQQIRFRNMYPPDPCRADVRYLYRLDVLWTYRTVETLGKAVASASWCPANGDIVAIAYGIYGHTGSEDRGNGFVYVWNIKNPVNPERRYRFDCPVTCVAFSQRTPQLLAVGLYDGRVQIRDITDTTQVPLAVSNRDKFPVYQPIWDLKWVEFDNENKDEVIAVSQNGWVMKYTLTIGQYLLPYPLLRLDRVEGTLEGLPGAGSDQQQQPVKIPSDLHPQALCVTIHPVQKDKYYIGTDEGAVHWCSINDPFQHLGVLQMHTRGIFCIEYSPWSPKIFLTCSGDWSIRIWIEDLPEPIVTLCTGFAPVQAAYWSPTNSTVIASVTRGAVQLWDLKRRSSKPASETALGSKTTALTVVRFTNCGRSLLVGDADGMAHICALEDMPFPPHFQYRELQSAIYSKLVTAPDLLTRVRRMGYLGY</sequence>
<evidence type="ECO:0000256" key="31">
    <source>
        <dbReference type="SAM" id="MobiDB-lite"/>
    </source>
</evidence>
<evidence type="ECO:0000313" key="32">
    <source>
        <dbReference type="EnsemblMetazoa" id="ADIR016084-PA"/>
    </source>
</evidence>
<keyword evidence="14" id="KW-0653">Protein transport</keyword>
<dbReference type="SMART" id="SM00173">
    <property type="entry name" value="RAS"/>
    <property type="match status" value="1"/>
</dbReference>
<dbReference type="Gene3D" id="3.40.50.300">
    <property type="entry name" value="P-loop containing nucleotide triphosphate hydrolases"/>
    <property type="match status" value="1"/>
</dbReference>
<dbReference type="FunFam" id="3.40.50.300:FF:000707">
    <property type="entry name" value="RAB36, member RAS oncogene family"/>
    <property type="match status" value="1"/>
</dbReference>
<dbReference type="PROSITE" id="PS50082">
    <property type="entry name" value="WD_REPEATS_2"/>
    <property type="match status" value="1"/>
</dbReference>
<dbReference type="SUPFAM" id="SSF52540">
    <property type="entry name" value="P-loop containing nucleoside triphosphate hydrolases"/>
    <property type="match status" value="1"/>
</dbReference>
<keyword evidence="11" id="KW-0378">Hydrolase</keyword>
<evidence type="ECO:0000256" key="25">
    <source>
        <dbReference type="ARBA" id="ARBA00040002"/>
    </source>
</evidence>
<evidence type="ECO:0000256" key="20">
    <source>
        <dbReference type="ARBA" id="ARBA00023273"/>
    </source>
</evidence>
<keyword evidence="9" id="KW-0677">Repeat</keyword>
<evidence type="ECO:0000256" key="16">
    <source>
        <dbReference type="ARBA" id="ARBA00023069"/>
    </source>
</evidence>
<evidence type="ECO:0000256" key="3">
    <source>
        <dbReference type="ARBA" id="ARBA00006270"/>
    </source>
</evidence>
<dbReference type="GO" id="GO:0015031">
    <property type="term" value="P:protein transport"/>
    <property type="evidence" value="ECO:0007669"/>
    <property type="project" value="UniProtKB-KW"/>
</dbReference>
<evidence type="ECO:0000256" key="30">
    <source>
        <dbReference type="PROSITE-ProRule" id="PRU00221"/>
    </source>
</evidence>
<dbReference type="VEuPathDB" id="VectorBase:ADIR016084"/>
<dbReference type="InterPro" id="IPR015943">
    <property type="entry name" value="WD40/YVTN_repeat-like_dom_sf"/>
</dbReference>
<accession>A0A2Y9D1H0</accession>
<proteinExistence type="inferred from homology"/>
<keyword evidence="12" id="KW-0460">Magnesium</keyword>
<reference evidence="32" key="2">
    <citation type="submission" date="2020-05" db="UniProtKB">
        <authorList>
            <consortium name="EnsemblMetazoa"/>
        </authorList>
    </citation>
    <scope>IDENTIFICATION</scope>
    <source>
        <strain evidence="32">WRAIR2</strain>
    </source>
</reference>
<comment type="similarity">
    <text evidence="3">Belongs to the small GTPase superfamily. Rab family.</text>
</comment>
<comment type="cofactor">
    <cofactor evidence="1">
        <name>Mg(2+)</name>
        <dbReference type="ChEBI" id="CHEBI:18420"/>
    </cofactor>
</comment>
<dbReference type="SMART" id="SM00175">
    <property type="entry name" value="RAB"/>
    <property type="match status" value="1"/>
</dbReference>
<evidence type="ECO:0000256" key="9">
    <source>
        <dbReference type="ARBA" id="ARBA00022737"/>
    </source>
</evidence>
<dbReference type="InterPro" id="IPR050687">
    <property type="entry name" value="Dynein_IC"/>
</dbReference>
<evidence type="ECO:0000256" key="8">
    <source>
        <dbReference type="ARBA" id="ARBA00022723"/>
    </source>
</evidence>
<dbReference type="GO" id="GO:0005525">
    <property type="term" value="F:GTP binding"/>
    <property type="evidence" value="ECO:0007669"/>
    <property type="project" value="UniProtKB-KW"/>
</dbReference>
<dbReference type="STRING" id="7168.A0A2Y9D1H0"/>
<dbReference type="GO" id="GO:0120293">
    <property type="term" value="C:dynein axonemal particle"/>
    <property type="evidence" value="ECO:0007669"/>
    <property type="project" value="UniProtKB-SubCell"/>
</dbReference>
<dbReference type="PROSITE" id="PS51419">
    <property type="entry name" value="RAB"/>
    <property type="match status" value="1"/>
</dbReference>
<evidence type="ECO:0000256" key="21">
    <source>
        <dbReference type="ARBA" id="ARBA00023288"/>
    </source>
</evidence>
<reference evidence="33" key="1">
    <citation type="submission" date="2013-03" db="EMBL/GenBank/DDBJ databases">
        <title>The Genome Sequence of Anopheles dirus WRAIR2.</title>
        <authorList>
            <consortium name="The Broad Institute Genomics Platform"/>
            <person name="Neafsey D.E."/>
            <person name="Walton C."/>
            <person name="Walker B."/>
            <person name="Young S.K."/>
            <person name="Zeng Q."/>
            <person name="Gargeya S."/>
            <person name="Fitzgerald M."/>
            <person name="Haas B."/>
            <person name="Abouelleil A."/>
            <person name="Allen A.W."/>
            <person name="Alvarado L."/>
            <person name="Arachchi H.M."/>
            <person name="Berlin A.M."/>
            <person name="Chapman S.B."/>
            <person name="Gainer-Dewar J."/>
            <person name="Goldberg J."/>
            <person name="Griggs A."/>
            <person name="Gujja S."/>
            <person name="Hansen M."/>
            <person name="Howarth C."/>
            <person name="Imamovic A."/>
            <person name="Ireland A."/>
            <person name="Larimer J."/>
            <person name="McCowan C."/>
            <person name="Murphy C."/>
            <person name="Pearson M."/>
            <person name="Poon T.W."/>
            <person name="Priest M."/>
            <person name="Roberts A."/>
            <person name="Saif S."/>
            <person name="Shea T."/>
            <person name="Sisk P."/>
            <person name="Sykes S."/>
            <person name="Wortman J."/>
            <person name="Nusbaum C."/>
            <person name="Birren B."/>
        </authorList>
    </citation>
    <scope>NUCLEOTIDE SEQUENCE [LARGE SCALE GENOMIC DNA]</scope>
    <source>
        <strain evidence="33">WRAIR2</strain>
    </source>
</reference>
<dbReference type="FunFam" id="2.130.10.10:FF:003602">
    <property type="entry name" value="AGAP006036-PA"/>
    <property type="match status" value="1"/>
</dbReference>
<evidence type="ECO:0000256" key="1">
    <source>
        <dbReference type="ARBA" id="ARBA00001946"/>
    </source>
</evidence>
<keyword evidence="18" id="KW-0472">Membrane</keyword>
<keyword evidence="17" id="KW-0342">GTP-binding</keyword>
<dbReference type="Gene3D" id="2.130.10.10">
    <property type="entry name" value="YVTN repeat-like/Quinoprotein amine dehydrogenase"/>
    <property type="match status" value="1"/>
</dbReference>
<evidence type="ECO:0000256" key="6">
    <source>
        <dbReference type="ARBA" id="ARBA00022490"/>
    </source>
</evidence>
<dbReference type="SMART" id="SM00174">
    <property type="entry name" value="RHO"/>
    <property type="match status" value="1"/>
</dbReference>
<evidence type="ECO:0000256" key="27">
    <source>
        <dbReference type="ARBA" id="ARBA00047660"/>
    </source>
</evidence>
<evidence type="ECO:0000256" key="15">
    <source>
        <dbReference type="ARBA" id="ARBA00023034"/>
    </source>
</evidence>
<evidence type="ECO:0000256" key="29">
    <source>
        <dbReference type="ARBA" id="ARBA00067830"/>
    </source>
</evidence>
<feature type="repeat" description="WD" evidence="30">
    <location>
        <begin position="815"/>
        <end position="847"/>
    </location>
</feature>